<dbReference type="PROSITE" id="PS50878">
    <property type="entry name" value="RT_POL"/>
    <property type="match status" value="1"/>
</dbReference>
<reference evidence="2" key="2">
    <citation type="submission" date="2025-09" db="UniProtKB">
        <authorList>
            <consortium name="Ensembl"/>
        </authorList>
    </citation>
    <scope>IDENTIFICATION</scope>
</reference>
<dbReference type="OMA" id="SITIQLH"/>
<keyword evidence="3" id="KW-1185">Reference proteome</keyword>
<organism evidence="2 3">
    <name type="scientific">Chrysemys picta bellii</name>
    <name type="common">Western painted turtle</name>
    <name type="synonym">Emys bellii</name>
    <dbReference type="NCBI Taxonomy" id="8478"/>
    <lineage>
        <taxon>Eukaryota</taxon>
        <taxon>Metazoa</taxon>
        <taxon>Chordata</taxon>
        <taxon>Craniata</taxon>
        <taxon>Vertebrata</taxon>
        <taxon>Euteleostomi</taxon>
        <taxon>Archelosauria</taxon>
        <taxon>Testudinata</taxon>
        <taxon>Testudines</taxon>
        <taxon>Cryptodira</taxon>
        <taxon>Durocryptodira</taxon>
        <taxon>Testudinoidea</taxon>
        <taxon>Emydidae</taxon>
        <taxon>Chrysemys</taxon>
    </lineage>
</organism>
<dbReference type="Ensembl" id="ENSCPBT00000014161.1">
    <property type="protein sequence ID" value="ENSCPBP00000011853.1"/>
    <property type="gene ID" value="ENSCPBG00000008989.1"/>
</dbReference>
<accession>A0A8C3FTH9</accession>
<feature type="domain" description="Reverse transcriptase" evidence="1">
    <location>
        <begin position="1"/>
        <end position="117"/>
    </location>
</feature>
<protein>
    <recommendedName>
        <fullName evidence="1">Reverse transcriptase domain-containing protein</fullName>
    </recommendedName>
</protein>
<dbReference type="AlphaFoldDB" id="A0A8C3FTH9"/>
<name>A0A8C3FTH9_CHRPI</name>
<dbReference type="PANTHER" id="PTHR31635">
    <property type="entry name" value="REVERSE TRANSCRIPTASE DOMAIN-CONTAINING PROTEIN-RELATED"/>
    <property type="match status" value="1"/>
</dbReference>
<dbReference type="InterPro" id="IPR000477">
    <property type="entry name" value="RT_dom"/>
</dbReference>
<dbReference type="PANTHER" id="PTHR31635:SF196">
    <property type="entry name" value="REVERSE TRANSCRIPTASE DOMAIN-CONTAINING PROTEIN-RELATED"/>
    <property type="match status" value="1"/>
</dbReference>
<dbReference type="Pfam" id="PF00078">
    <property type="entry name" value="RVT_1"/>
    <property type="match status" value="1"/>
</dbReference>
<dbReference type="Proteomes" id="UP000694380">
    <property type="component" value="Unplaced"/>
</dbReference>
<evidence type="ECO:0000313" key="2">
    <source>
        <dbReference type="Ensembl" id="ENSCPBP00000011853.1"/>
    </source>
</evidence>
<evidence type="ECO:0000313" key="3">
    <source>
        <dbReference type="Proteomes" id="UP000694380"/>
    </source>
</evidence>
<evidence type="ECO:0000259" key="1">
    <source>
        <dbReference type="PROSITE" id="PS50878"/>
    </source>
</evidence>
<reference evidence="2" key="1">
    <citation type="submission" date="2025-08" db="UniProtKB">
        <authorList>
            <consortium name="Ensembl"/>
        </authorList>
    </citation>
    <scope>IDENTIFICATION</scope>
</reference>
<sequence length="199" mass="22817">IVEGLERKDITSFLQKLLPDGCPLSPFLFNVVVEPLAMYIRQHSAPEGVTINRKEYKIILYSDDIFVQLKNPFSSIPSLLNAADVFGKISDFCINWNKSRAMNIFKRPDPSYLSLLILPAKVVMQFIWDKKQLCLSQKDLKKSWATGDVGLPNLCLYYLAFQMHPIVTWFPSSNCEPKIFMVVIWKNKMGSKPLKNRNG</sequence>
<proteinExistence type="predicted"/>
<dbReference type="GeneTree" id="ENSGT01120000274421"/>